<evidence type="ECO:0000256" key="1">
    <source>
        <dbReference type="SAM" id="SignalP"/>
    </source>
</evidence>
<proteinExistence type="predicted"/>
<evidence type="ECO:0000313" key="3">
    <source>
        <dbReference type="Proteomes" id="UP000703674"/>
    </source>
</evidence>
<dbReference type="PROSITE" id="PS51257">
    <property type="entry name" value="PROKAR_LIPOPROTEIN"/>
    <property type="match status" value="1"/>
</dbReference>
<sequence length="581" mass="65246">MKMKNSIYLLMMFLGLALTSCEPMEDLHDDLDRDLDSRAIEGITDYTLTADDYTEDVEDGGLGLNFPNFSSLDEASELIPQLLSNKFPVWGEGSLARVTFDLYAPIDAEAYTVVDADYEAMGLDVNYFTSSSQITSFLQAEFPQAKTNDYVELTYRTIAVEMAYDISNDDFDLIGEALDETYPDPASSAAQYSNFDRREGRDAYWSNDMILDAINVVLSDNFPDVEGQTYEVSYRIYDGSPGTETMDVKFNGTEYVMIGGTAYELDNDDYDFVGAELGDDYPGPAGNAAQYNSFDVRSTSGNFWSEAMLLEAINVVLKEQFPSATEGAQFDVTYDAYSGSVNAVIKSVILTDGEYVIDETASVSTIMETSVFAFGDGRWMMPMELPSNIYSQEFGQRFNNFSSESDAGFYIGRYLEPLFPYAQQGDFVSVGYKYYNGSATVDRYASFIYNEEEREWDFIPSVIEQTLQFGHEGTGWVVDNTIVYQLAPGDYDFIGEQLSDTYEDPSWSVGNYNNFDRRPGNANQWTDAMLLEAFNILLSERVAPNAEEGQKYLLSFAIYNGTNTIEQMHLIKEDGVWVPVQ</sequence>
<comment type="caution">
    <text evidence="2">The sequence shown here is derived from an EMBL/GenBank/DDBJ whole genome shotgun (WGS) entry which is preliminary data.</text>
</comment>
<keyword evidence="1" id="KW-0732">Signal</keyword>
<gene>
    <name evidence="2" type="ORF">HC175_08175</name>
</gene>
<keyword evidence="3" id="KW-1185">Reference proteome</keyword>
<organism evidence="2 3">
    <name type="scientific">Salinimicrobium oceani</name>
    <dbReference type="NCBI Taxonomy" id="2722702"/>
    <lineage>
        <taxon>Bacteria</taxon>
        <taxon>Pseudomonadati</taxon>
        <taxon>Bacteroidota</taxon>
        <taxon>Flavobacteriia</taxon>
        <taxon>Flavobacteriales</taxon>
        <taxon>Flavobacteriaceae</taxon>
        <taxon>Salinimicrobium</taxon>
    </lineage>
</organism>
<accession>A0ABX1CX92</accession>
<feature type="chain" id="PRO_5045971520" description="DUF5017 domain-containing protein" evidence="1">
    <location>
        <begin position="21"/>
        <end position="581"/>
    </location>
</feature>
<reference evidence="2 3" key="1">
    <citation type="submission" date="2020-03" db="EMBL/GenBank/DDBJ databases">
        <title>Salinimicrobium sp. nov, isolated from SCS.</title>
        <authorList>
            <person name="Cao W.R."/>
        </authorList>
    </citation>
    <scope>NUCLEOTIDE SEQUENCE [LARGE SCALE GENOMIC DNA]</scope>
    <source>
        <strain evidence="3">J15B91</strain>
    </source>
</reference>
<protein>
    <recommendedName>
        <fullName evidence="4">DUF5017 domain-containing protein</fullName>
    </recommendedName>
</protein>
<evidence type="ECO:0008006" key="4">
    <source>
        <dbReference type="Google" id="ProtNLM"/>
    </source>
</evidence>
<name>A0ABX1CX92_9FLAO</name>
<evidence type="ECO:0000313" key="2">
    <source>
        <dbReference type="EMBL" id="NJW52895.1"/>
    </source>
</evidence>
<dbReference type="EMBL" id="JAAVJR010000004">
    <property type="protein sequence ID" value="NJW52895.1"/>
    <property type="molecule type" value="Genomic_DNA"/>
</dbReference>
<dbReference type="Proteomes" id="UP000703674">
    <property type="component" value="Unassembled WGS sequence"/>
</dbReference>
<feature type="signal peptide" evidence="1">
    <location>
        <begin position="1"/>
        <end position="20"/>
    </location>
</feature>